<evidence type="ECO:0000313" key="10">
    <source>
        <dbReference type="EMBL" id="MDR7149297.1"/>
    </source>
</evidence>
<keyword evidence="8" id="KW-0050">Antiport</keyword>
<feature type="transmembrane region" description="Helical" evidence="9">
    <location>
        <begin position="6"/>
        <end position="24"/>
    </location>
</feature>
<comment type="caution">
    <text evidence="10">The sequence shown here is derived from an EMBL/GenBank/DDBJ whole genome shotgun (WGS) entry which is preliminary data.</text>
</comment>
<name>A0ABU1WK10_9BURK</name>
<comment type="subcellular location">
    <subcellularLocation>
        <location evidence="1 8">Cell membrane</location>
        <topology evidence="1 8">Multi-pass membrane protein</topology>
    </subcellularLocation>
</comment>
<feature type="transmembrane region" description="Helical" evidence="9">
    <location>
        <begin position="36"/>
        <end position="55"/>
    </location>
</feature>
<keyword evidence="8" id="KW-0406">Ion transport</keyword>
<evidence type="ECO:0000256" key="4">
    <source>
        <dbReference type="ARBA" id="ARBA00022475"/>
    </source>
</evidence>
<keyword evidence="4 8" id="KW-1003">Cell membrane</keyword>
<dbReference type="Proteomes" id="UP001265700">
    <property type="component" value="Unassembled WGS sequence"/>
</dbReference>
<evidence type="ECO:0000256" key="6">
    <source>
        <dbReference type="ARBA" id="ARBA00022989"/>
    </source>
</evidence>
<evidence type="ECO:0000256" key="5">
    <source>
        <dbReference type="ARBA" id="ARBA00022692"/>
    </source>
</evidence>
<sequence length="91" mass="9805">MSILGIALNIALAAITVSLLLCGWRLLFGPETTDRLLALDTLYLNTVALIVVLGMRWNTPLLFEAALLVAMLGFASTVALARYLSRGDVVE</sequence>
<evidence type="ECO:0000256" key="8">
    <source>
        <dbReference type="PIRNR" id="PIRNR028784"/>
    </source>
</evidence>
<feature type="transmembrane region" description="Helical" evidence="9">
    <location>
        <begin position="61"/>
        <end position="84"/>
    </location>
</feature>
<keyword evidence="5 9" id="KW-0812">Transmembrane</keyword>
<keyword evidence="7 8" id="KW-0472">Membrane</keyword>
<keyword evidence="3 8" id="KW-0813">Transport</keyword>
<dbReference type="PANTHER" id="PTHR34702">
    <property type="entry name" value="NA(+)/H(+) ANTIPORTER SUBUNIT F1"/>
    <property type="match status" value="1"/>
</dbReference>
<proteinExistence type="inferred from homology"/>
<reference evidence="10 11" key="1">
    <citation type="submission" date="2023-07" db="EMBL/GenBank/DDBJ databases">
        <title>Sorghum-associated microbial communities from plants grown in Nebraska, USA.</title>
        <authorList>
            <person name="Schachtman D."/>
        </authorList>
    </citation>
    <scope>NUCLEOTIDE SEQUENCE [LARGE SCALE GENOMIC DNA]</scope>
    <source>
        <strain evidence="10 11">4249</strain>
    </source>
</reference>
<gene>
    <name evidence="10" type="ORF">J2W49_001246</name>
</gene>
<evidence type="ECO:0000256" key="1">
    <source>
        <dbReference type="ARBA" id="ARBA00004651"/>
    </source>
</evidence>
<protein>
    <submittedName>
        <fullName evidence="10">Multicomponent K+:H+ antiporter subunit F</fullName>
    </submittedName>
</protein>
<keyword evidence="6 9" id="KW-1133">Transmembrane helix</keyword>
<accession>A0ABU1WK10</accession>
<evidence type="ECO:0000256" key="9">
    <source>
        <dbReference type="SAM" id="Phobius"/>
    </source>
</evidence>
<dbReference type="PANTHER" id="PTHR34702:SF1">
    <property type="entry name" value="NA(+)_H(+) ANTIPORTER SUBUNIT F"/>
    <property type="match status" value="1"/>
</dbReference>
<dbReference type="Pfam" id="PF04066">
    <property type="entry name" value="MrpF_PhaF"/>
    <property type="match status" value="1"/>
</dbReference>
<dbReference type="RefSeq" id="WP_310313035.1">
    <property type="nucleotide sequence ID" value="NZ_JAVDWU010000002.1"/>
</dbReference>
<evidence type="ECO:0000313" key="11">
    <source>
        <dbReference type="Proteomes" id="UP001265700"/>
    </source>
</evidence>
<evidence type="ECO:0000256" key="2">
    <source>
        <dbReference type="ARBA" id="ARBA00009212"/>
    </source>
</evidence>
<comment type="similarity">
    <text evidence="2 8">Belongs to the CPA3 antiporters (TC 2.A.63) subunit F family.</text>
</comment>
<keyword evidence="11" id="KW-1185">Reference proteome</keyword>
<organism evidence="10 11">
    <name type="scientific">Hydrogenophaga palleronii</name>
    <dbReference type="NCBI Taxonomy" id="65655"/>
    <lineage>
        <taxon>Bacteria</taxon>
        <taxon>Pseudomonadati</taxon>
        <taxon>Pseudomonadota</taxon>
        <taxon>Betaproteobacteria</taxon>
        <taxon>Burkholderiales</taxon>
        <taxon>Comamonadaceae</taxon>
        <taxon>Hydrogenophaga</taxon>
    </lineage>
</organism>
<dbReference type="EMBL" id="JAVDWU010000002">
    <property type="protein sequence ID" value="MDR7149297.1"/>
    <property type="molecule type" value="Genomic_DNA"/>
</dbReference>
<dbReference type="NCBIfam" id="NF004812">
    <property type="entry name" value="PRK06161.1"/>
    <property type="match status" value="1"/>
</dbReference>
<evidence type="ECO:0000256" key="7">
    <source>
        <dbReference type="ARBA" id="ARBA00023136"/>
    </source>
</evidence>
<dbReference type="InterPro" id="IPR007208">
    <property type="entry name" value="MrpF/PhaF-like"/>
</dbReference>
<evidence type="ECO:0000256" key="3">
    <source>
        <dbReference type="ARBA" id="ARBA00022448"/>
    </source>
</evidence>
<dbReference type="PIRSF" id="PIRSF028784">
    <property type="entry name" value="MrpF"/>
    <property type="match status" value="1"/>
</dbReference>